<accession>A0A372LTP1</accession>
<dbReference type="PROSITE" id="PS51178">
    <property type="entry name" value="PASTA"/>
    <property type="match status" value="2"/>
</dbReference>
<dbReference type="Gene3D" id="3.90.1310.10">
    <property type="entry name" value="Penicillin-binding protein 2a (Domain 2)"/>
    <property type="match status" value="1"/>
</dbReference>
<dbReference type="GO" id="GO:0009002">
    <property type="term" value="F:serine-type D-Ala-D-Ala carboxypeptidase activity"/>
    <property type="evidence" value="ECO:0007669"/>
    <property type="project" value="UniProtKB-EC"/>
</dbReference>
<dbReference type="InterPro" id="IPR001460">
    <property type="entry name" value="PCN-bd_Tpept"/>
</dbReference>
<sequence length="731" mass="80790">MQTKQRNMNRGAVLLFVIFSMLFFLLIGRIAYIQITGKAGGEVLAAQAEVKYLKQRVLEANRGSILDTNGEVIAEDTSSYTLFAVLDKKMKPNYVMDPEMTAKKLAKYIDMDEDEIYNRLTKDKVQVEFGSAGRDISHQVKREIEKMDLPGISFIRDTKRFYPNGVFASHLIGYVEKNYNEETKQTDTVGKLGIERFENSELKETDGYMKFDSDAWGLLLPNSKEQVQPPKNGHSVKLTIDKKIQTFMEDSMNKVQEEYKPKQIVAIVANPKTGEILAMGQRPSFHPKTRDGLESTWMNLAIEDNYEPGSTMKSFTLAAAVEEGKFNPNATYVTGTYKVPGGRSPSDHSGIPRGKRITFLEGLQRSSNVAFATLAMEQIGAEKFEEYLKKFGFDKPTGIDLPNEVGGKIVYKYKVEKVNTAFGQGTAVTPIQQVQAATALASDGQMKRPYVIKEITDPATGKTIRKTEPKIAGQPISAETAKKVREYLGTVITAEHGTGKKYKLKGYEVAGKTGTAEIVGSDGKYIKGSKENYMFSFLGMAPKENPTLVMYVAVKQPKLGATKVGADPLSEIFNPVMQNSLQYLNIKPANLNERDSVNIDDMTGKPAAKAVKLLSDKGYKPVVLGKGNTISDQSPKAGSVLLEGERIILRTTGELTAPDMKGWSLRDVMKVASLAQLDLNTSGSGYVTKQNLKPGSIIKEGEYCIVELQSPKAIQELNNKKESSKKTEVHD</sequence>
<dbReference type="AlphaFoldDB" id="A0A372LTP1"/>
<dbReference type="RefSeq" id="WP_117325397.1">
    <property type="nucleotide sequence ID" value="NZ_QVTE01000008.1"/>
</dbReference>
<dbReference type="SUPFAM" id="SSF54184">
    <property type="entry name" value="Penicillin-binding protein 2x (pbp-2x), c-terminal domain"/>
    <property type="match status" value="2"/>
</dbReference>
<dbReference type="InterPro" id="IPR005543">
    <property type="entry name" value="PASTA_dom"/>
</dbReference>
<dbReference type="GO" id="GO:0005886">
    <property type="term" value="C:plasma membrane"/>
    <property type="evidence" value="ECO:0007669"/>
    <property type="project" value="TreeGrafter"/>
</dbReference>
<dbReference type="InterPro" id="IPR050515">
    <property type="entry name" value="Beta-lactam/transpept"/>
</dbReference>
<keyword evidence="7" id="KW-0812">Transmembrane</keyword>
<keyword evidence="5 7" id="KW-0472">Membrane</keyword>
<dbReference type="GO" id="GO:0009252">
    <property type="term" value="P:peptidoglycan biosynthetic process"/>
    <property type="evidence" value="ECO:0007669"/>
    <property type="project" value="UniProtKB-UniPathway"/>
</dbReference>
<evidence type="ECO:0000256" key="4">
    <source>
        <dbReference type="ARBA" id="ARBA00012448"/>
    </source>
</evidence>
<dbReference type="SUPFAM" id="SSF56519">
    <property type="entry name" value="Penicillin binding protein dimerisation domain"/>
    <property type="match status" value="1"/>
</dbReference>
<dbReference type="GO" id="GO:0071555">
    <property type="term" value="P:cell wall organization"/>
    <property type="evidence" value="ECO:0007669"/>
    <property type="project" value="TreeGrafter"/>
</dbReference>
<dbReference type="InterPro" id="IPR036138">
    <property type="entry name" value="PBP_dimer_sf"/>
</dbReference>
<dbReference type="Gene3D" id="3.30.70.2110">
    <property type="match status" value="1"/>
</dbReference>
<evidence type="ECO:0000256" key="7">
    <source>
        <dbReference type="SAM" id="Phobius"/>
    </source>
</evidence>
<dbReference type="UniPathway" id="UPA00219"/>
<dbReference type="Proteomes" id="UP000264541">
    <property type="component" value="Unassembled WGS sequence"/>
</dbReference>
<dbReference type="SUPFAM" id="SSF56601">
    <property type="entry name" value="beta-lactamase/transpeptidase-like"/>
    <property type="match status" value="1"/>
</dbReference>
<dbReference type="Gene3D" id="2.20.70.70">
    <property type="match status" value="1"/>
</dbReference>
<evidence type="ECO:0000256" key="3">
    <source>
        <dbReference type="ARBA" id="ARBA00007171"/>
    </source>
</evidence>
<evidence type="ECO:0000313" key="9">
    <source>
        <dbReference type="EMBL" id="RFU71172.1"/>
    </source>
</evidence>
<reference evidence="9 10" key="1">
    <citation type="submission" date="2018-08" db="EMBL/GenBank/DDBJ databases">
        <title>Bacillus chawlae sp. nov., Bacillus glennii sp. nov., and Bacillus saganii sp. nov. Isolated from the Vehicle Assembly Building at Kennedy Space Center where the Viking Spacecraft were Assembled.</title>
        <authorList>
            <person name="Seuylemezian A."/>
            <person name="Vaishampayan P."/>
        </authorList>
    </citation>
    <scope>NUCLEOTIDE SEQUENCE [LARGE SCALE GENOMIC DNA]</scope>
    <source>
        <strain evidence="9 10">V47-23a</strain>
    </source>
</reference>
<dbReference type="PANTHER" id="PTHR30627:SF26">
    <property type="entry name" value="PENICILLIN-BINDING PROTEIN 2B"/>
    <property type="match status" value="1"/>
</dbReference>
<comment type="caution">
    <text evidence="9">The sequence shown here is derived from an EMBL/GenBank/DDBJ whole genome shotgun (WGS) entry which is preliminary data.</text>
</comment>
<gene>
    <name evidence="9" type="ORF">D0469_04335</name>
</gene>
<dbReference type="Pfam" id="PF00905">
    <property type="entry name" value="Transpeptidase"/>
    <property type="match status" value="1"/>
</dbReference>
<feature type="domain" description="PASTA" evidence="8">
    <location>
        <begin position="656"/>
        <end position="710"/>
    </location>
</feature>
<dbReference type="InterPro" id="IPR005311">
    <property type="entry name" value="PBP_dimer"/>
</dbReference>
<comment type="subcellular location">
    <subcellularLocation>
        <location evidence="1">Membrane</location>
    </subcellularLocation>
</comment>
<keyword evidence="7" id="KW-1133">Transmembrane helix</keyword>
<evidence type="ECO:0000256" key="6">
    <source>
        <dbReference type="ARBA" id="ARBA00034000"/>
    </source>
</evidence>
<feature type="transmembrane region" description="Helical" evidence="7">
    <location>
        <begin position="12"/>
        <end position="32"/>
    </location>
</feature>
<dbReference type="CDD" id="cd06576">
    <property type="entry name" value="PASTA_Pbp2x-like_1"/>
    <property type="match status" value="1"/>
</dbReference>
<dbReference type="GO" id="GO:0008658">
    <property type="term" value="F:penicillin binding"/>
    <property type="evidence" value="ECO:0007669"/>
    <property type="project" value="InterPro"/>
</dbReference>
<dbReference type="Gene3D" id="3.40.710.10">
    <property type="entry name" value="DD-peptidase/beta-lactamase superfamily"/>
    <property type="match status" value="1"/>
</dbReference>
<keyword evidence="10" id="KW-1185">Reference proteome</keyword>
<dbReference type="OrthoDB" id="9804124at2"/>
<dbReference type="SMART" id="SM00740">
    <property type="entry name" value="PASTA"/>
    <property type="match status" value="2"/>
</dbReference>
<dbReference type="EMBL" id="QVTE01000008">
    <property type="protein sequence ID" value="RFU71172.1"/>
    <property type="molecule type" value="Genomic_DNA"/>
</dbReference>
<organism evidence="9 10">
    <name type="scientific">Peribacillus saganii</name>
    <dbReference type="NCBI Taxonomy" id="2303992"/>
    <lineage>
        <taxon>Bacteria</taxon>
        <taxon>Bacillati</taxon>
        <taxon>Bacillota</taxon>
        <taxon>Bacilli</taxon>
        <taxon>Bacillales</taxon>
        <taxon>Bacillaceae</taxon>
        <taxon>Peribacillus</taxon>
    </lineage>
</organism>
<protein>
    <recommendedName>
        <fullName evidence="4">serine-type D-Ala-D-Ala carboxypeptidase</fullName>
        <ecNumber evidence="4">3.4.16.4</ecNumber>
    </recommendedName>
</protein>
<evidence type="ECO:0000256" key="5">
    <source>
        <dbReference type="ARBA" id="ARBA00023136"/>
    </source>
</evidence>
<feature type="domain" description="PASTA" evidence="8">
    <location>
        <begin position="593"/>
        <end position="653"/>
    </location>
</feature>
<evidence type="ECO:0000256" key="2">
    <source>
        <dbReference type="ARBA" id="ARBA00004752"/>
    </source>
</evidence>
<dbReference type="Pfam" id="PF03793">
    <property type="entry name" value="PASTA"/>
    <property type="match status" value="2"/>
</dbReference>
<proteinExistence type="inferred from homology"/>
<dbReference type="PANTHER" id="PTHR30627">
    <property type="entry name" value="PEPTIDOGLYCAN D,D-TRANSPEPTIDASE"/>
    <property type="match status" value="1"/>
</dbReference>
<evidence type="ECO:0000259" key="8">
    <source>
        <dbReference type="PROSITE" id="PS51178"/>
    </source>
</evidence>
<dbReference type="CDD" id="cd06575">
    <property type="entry name" value="PASTA_Pbp2x-like_2"/>
    <property type="match status" value="1"/>
</dbReference>
<evidence type="ECO:0000313" key="10">
    <source>
        <dbReference type="Proteomes" id="UP000264541"/>
    </source>
</evidence>
<dbReference type="EC" id="3.4.16.4" evidence="4"/>
<name>A0A372LTP1_9BACI</name>
<comment type="similarity">
    <text evidence="3">Belongs to the transpeptidase family.</text>
</comment>
<evidence type="ECO:0000256" key="1">
    <source>
        <dbReference type="ARBA" id="ARBA00004370"/>
    </source>
</evidence>
<comment type="pathway">
    <text evidence="2">Cell wall biogenesis; peptidoglycan biosynthesis.</text>
</comment>
<comment type="catalytic activity">
    <reaction evidence="6">
        <text>Preferential cleavage: (Ac)2-L-Lys-D-Ala-|-D-Ala. Also transpeptidation of peptidyl-alanyl moieties that are N-acyl substituents of D-alanine.</text>
        <dbReference type="EC" id="3.4.16.4"/>
    </reaction>
</comment>
<dbReference type="Pfam" id="PF03717">
    <property type="entry name" value="PBP_dimer"/>
    <property type="match status" value="1"/>
</dbReference>
<dbReference type="InterPro" id="IPR012338">
    <property type="entry name" value="Beta-lactam/transpept-like"/>
</dbReference>